<keyword evidence="3" id="KW-1185">Reference proteome</keyword>
<organism evidence="2 3">
    <name type="scientific">Crateriforma conspicua</name>
    <dbReference type="NCBI Taxonomy" id="2527996"/>
    <lineage>
        <taxon>Bacteria</taxon>
        <taxon>Pseudomonadati</taxon>
        <taxon>Planctomycetota</taxon>
        <taxon>Planctomycetia</taxon>
        <taxon>Planctomycetales</taxon>
        <taxon>Planctomycetaceae</taxon>
        <taxon>Crateriforma</taxon>
    </lineage>
</organism>
<evidence type="ECO:0000313" key="2">
    <source>
        <dbReference type="EMBL" id="TWT65639.1"/>
    </source>
</evidence>
<dbReference type="Proteomes" id="UP000317238">
    <property type="component" value="Unassembled WGS sequence"/>
</dbReference>
<proteinExistence type="predicted"/>
<keyword evidence="1" id="KW-0472">Membrane</keyword>
<dbReference type="AlphaFoldDB" id="A0A5C5XSR5"/>
<dbReference type="EMBL" id="SJPL01000002">
    <property type="protein sequence ID" value="TWT65639.1"/>
    <property type="molecule type" value="Genomic_DNA"/>
</dbReference>
<keyword evidence="1" id="KW-0812">Transmembrane</keyword>
<reference evidence="2 3" key="1">
    <citation type="submission" date="2019-02" db="EMBL/GenBank/DDBJ databases">
        <title>Deep-cultivation of Planctomycetes and their phenomic and genomic characterization uncovers novel biology.</title>
        <authorList>
            <person name="Wiegand S."/>
            <person name="Jogler M."/>
            <person name="Boedeker C."/>
            <person name="Pinto D."/>
            <person name="Vollmers J."/>
            <person name="Rivas-Marin E."/>
            <person name="Kohn T."/>
            <person name="Peeters S.H."/>
            <person name="Heuer A."/>
            <person name="Rast P."/>
            <person name="Oberbeckmann S."/>
            <person name="Bunk B."/>
            <person name="Jeske O."/>
            <person name="Meyerdierks A."/>
            <person name="Storesund J.E."/>
            <person name="Kallscheuer N."/>
            <person name="Luecker S."/>
            <person name="Lage O.M."/>
            <person name="Pohl T."/>
            <person name="Merkel B.J."/>
            <person name="Hornburger P."/>
            <person name="Mueller R.-W."/>
            <person name="Bruemmer F."/>
            <person name="Labrenz M."/>
            <person name="Spormann A.M."/>
            <person name="Op Den Camp H."/>
            <person name="Overmann J."/>
            <person name="Amann R."/>
            <person name="Jetten M.S.M."/>
            <person name="Mascher T."/>
            <person name="Medema M.H."/>
            <person name="Devos D.P."/>
            <person name="Kaster A.-K."/>
            <person name="Ovreas L."/>
            <person name="Rohde M."/>
            <person name="Galperin M.Y."/>
            <person name="Jogler C."/>
        </authorList>
    </citation>
    <scope>NUCLEOTIDE SEQUENCE [LARGE SCALE GENOMIC DNA]</scope>
    <source>
        <strain evidence="2 3">Pan14r</strain>
    </source>
</reference>
<comment type="caution">
    <text evidence="2">The sequence shown here is derived from an EMBL/GenBank/DDBJ whole genome shotgun (WGS) entry which is preliminary data.</text>
</comment>
<sequence>MRSHFISPGRRRESASFGVDWRRRPDSQHSRRRLPLPAVRAAVVGIGDRRRSDQVPVAKQTLSPLPVSSWRVRTNPRSGRTYVRLWPRWHVLSTRPATRLHASVGPRDFSAKPASAETAPRNTARHNRVGKNNWVSVSPIADQSIAQWWLALFALPFADTVWEPPTVGSARANTWLSSFFFLRFDFFFESFFQLGQHRCHRVTVTTAISIPALTGSASLVPTPLPLLFILFTFLLLFRKKL</sequence>
<gene>
    <name evidence="2" type="ORF">Pan14r_51860</name>
</gene>
<keyword evidence="1" id="KW-1133">Transmembrane helix</keyword>
<evidence type="ECO:0000256" key="1">
    <source>
        <dbReference type="SAM" id="Phobius"/>
    </source>
</evidence>
<feature type="transmembrane region" description="Helical" evidence="1">
    <location>
        <begin position="219"/>
        <end position="237"/>
    </location>
</feature>
<name>A0A5C5XSR5_9PLAN</name>
<accession>A0A5C5XSR5</accession>
<protein>
    <submittedName>
        <fullName evidence="2">Uncharacterized protein</fullName>
    </submittedName>
</protein>
<evidence type="ECO:0000313" key="3">
    <source>
        <dbReference type="Proteomes" id="UP000317238"/>
    </source>
</evidence>